<dbReference type="EMBL" id="BMAW01096588">
    <property type="protein sequence ID" value="GFS75377.1"/>
    <property type="molecule type" value="Genomic_DNA"/>
</dbReference>
<evidence type="ECO:0000313" key="6">
    <source>
        <dbReference type="Proteomes" id="UP000887013"/>
    </source>
</evidence>
<dbReference type="GO" id="GO:0004467">
    <property type="term" value="F:long-chain fatty acid-CoA ligase activity"/>
    <property type="evidence" value="ECO:0007669"/>
    <property type="project" value="TreeGrafter"/>
</dbReference>
<reference evidence="5" key="1">
    <citation type="submission" date="2020-08" db="EMBL/GenBank/DDBJ databases">
        <title>Multicomponent nature underlies the extraordinary mechanical properties of spider dragline silk.</title>
        <authorList>
            <person name="Kono N."/>
            <person name="Nakamura H."/>
            <person name="Mori M."/>
            <person name="Yoshida Y."/>
            <person name="Ohtoshi R."/>
            <person name="Malay A.D."/>
            <person name="Moran D.A.P."/>
            <person name="Tomita M."/>
            <person name="Numata K."/>
            <person name="Arakawa K."/>
        </authorList>
    </citation>
    <scope>NUCLEOTIDE SEQUENCE</scope>
</reference>
<dbReference type="GO" id="GO:0005324">
    <property type="term" value="F:long-chain fatty acid transmembrane transporter activity"/>
    <property type="evidence" value="ECO:0007669"/>
    <property type="project" value="TreeGrafter"/>
</dbReference>
<sequence>EPGEMVGKIVNNPVNSFDGYANKNDTKKKIIRNCFERGDMAFLSGAY</sequence>
<feature type="non-terminal residue" evidence="5">
    <location>
        <position position="1"/>
    </location>
</feature>
<dbReference type="GO" id="GO:0005886">
    <property type="term" value="C:plasma membrane"/>
    <property type="evidence" value="ECO:0007669"/>
    <property type="project" value="TreeGrafter"/>
</dbReference>
<dbReference type="OrthoDB" id="288590at2759"/>
<dbReference type="AlphaFoldDB" id="A0A8X6MSC4"/>
<comment type="caution">
    <text evidence="5">The sequence shown here is derived from an EMBL/GenBank/DDBJ whole genome shotgun (WGS) entry which is preliminary data.</text>
</comment>
<dbReference type="GO" id="GO:0044539">
    <property type="term" value="P:long-chain fatty acid import into cell"/>
    <property type="evidence" value="ECO:0007669"/>
    <property type="project" value="TreeGrafter"/>
</dbReference>
<accession>A0A8X6MSC4</accession>
<keyword evidence="2" id="KW-0436">Ligase</keyword>
<dbReference type="PANTHER" id="PTHR43107:SF15">
    <property type="entry name" value="FATTY ACID TRANSPORT PROTEIN 3, ISOFORM A"/>
    <property type="match status" value="1"/>
</dbReference>
<dbReference type="Proteomes" id="UP000887013">
    <property type="component" value="Unassembled WGS sequence"/>
</dbReference>
<dbReference type="PANTHER" id="PTHR43107">
    <property type="entry name" value="LONG-CHAIN FATTY ACID TRANSPORT PROTEIN"/>
    <property type="match status" value="1"/>
</dbReference>
<comment type="similarity">
    <text evidence="1">Belongs to the ATP-dependent AMP-binding enzyme family.</text>
</comment>
<evidence type="ECO:0000256" key="1">
    <source>
        <dbReference type="ARBA" id="ARBA00006432"/>
    </source>
</evidence>
<name>A0A8X6MSC4_NEPPI</name>
<keyword evidence="4" id="KW-0067">ATP-binding</keyword>
<keyword evidence="6" id="KW-1185">Reference proteome</keyword>
<dbReference type="GO" id="GO:0005789">
    <property type="term" value="C:endoplasmic reticulum membrane"/>
    <property type="evidence" value="ECO:0007669"/>
    <property type="project" value="TreeGrafter"/>
</dbReference>
<dbReference type="GO" id="GO:0005524">
    <property type="term" value="F:ATP binding"/>
    <property type="evidence" value="ECO:0007669"/>
    <property type="project" value="UniProtKB-KW"/>
</dbReference>
<protein>
    <submittedName>
        <fullName evidence="5">Long-chain fatty acid transport protein 4</fullName>
    </submittedName>
</protein>
<organism evidence="5 6">
    <name type="scientific">Nephila pilipes</name>
    <name type="common">Giant wood spider</name>
    <name type="synonym">Nephila maculata</name>
    <dbReference type="NCBI Taxonomy" id="299642"/>
    <lineage>
        <taxon>Eukaryota</taxon>
        <taxon>Metazoa</taxon>
        <taxon>Ecdysozoa</taxon>
        <taxon>Arthropoda</taxon>
        <taxon>Chelicerata</taxon>
        <taxon>Arachnida</taxon>
        <taxon>Araneae</taxon>
        <taxon>Araneomorphae</taxon>
        <taxon>Entelegynae</taxon>
        <taxon>Araneoidea</taxon>
        <taxon>Nephilidae</taxon>
        <taxon>Nephila</taxon>
    </lineage>
</organism>
<evidence type="ECO:0000256" key="4">
    <source>
        <dbReference type="ARBA" id="ARBA00022840"/>
    </source>
</evidence>
<gene>
    <name evidence="5" type="primary">NCL1_08167</name>
    <name evidence="5" type="ORF">NPIL_185471</name>
</gene>
<evidence type="ECO:0000256" key="2">
    <source>
        <dbReference type="ARBA" id="ARBA00022598"/>
    </source>
</evidence>
<proteinExistence type="inferred from homology"/>
<keyword evidence="3" id="KW-0547">Nucleotide-binding</keyword>
<evidence type="ECO:0000256" key="3">
    <source>
        <dbReference type="ARBA" id="ARBA00022741"/>
    </source>
</evidence>
<evidence type="ECO:0000313" key="5">
    <source>
        <dbReference type="EMBL" id="GFS75377.1"/>
    </source>
</evidence>